<dbReference type="Pfam" id="PF13193">
    <property type="entry name" value="AMP-binding_C"/>
    <property type="match status" value="1"/>
</dbReference>
<organism evidence="5 6">
    <name type="scientific">Angomonas deanei</name>
    <dbReference type="NCBI Taxonomy" id="59799"/>
    <lineage>
        <taxon>Eukaryota</taxon>
        <taxon>Discoba</taxon>
        <taxon>Euglenozoa</taxon>
        <taxon>Kinetoplastea</taxon>
        <taxon>Metakinetoplastina</taxon>
        <taxon>Trypanosomatida</taxon>
        <taxon>Trypanosomatidae</taxon>
        <taxon>Strigomonadinae</taxon>
        <taxon>Angomonas</taxon>
    </lineage>
</organism>
<accession>A0A7G2CIP3</accession>
<dbReference type="PANTHER" id="PTHR43201:SF8">
    <property type="entry name" value="ACYL-COA SYNTHETASE FAMILY MEMBER 3"/>
    <property type="match status" value="1"/>
</dbReference>
<keyword evidence="6" id="KW-1185">Reference proteome</keyword>
<comment type="similarity">
    <text evidence="1">Belongs to the ATP-dependent AMP-binding enzyme family.</text>
</comment>
<evidence type="ECO:0000256" key="1">
    <source>
        <dbReference type="ARBA" id="ARBA00006432"/>
    </source>
</evidence>
<name>A0A7G2CIP3_9TRYP</name>
<dbReference type="InterPro" id="IPR042099">
    <property type="entry name" value="ANL_N_sf"/>
</dbReference>
<dbReference type="EMBL" id="LR877156">
    <property type="protein sequence ID" value="CAD2218927.1"/>
    <property type="molecule type" value="Genomic_DNA"/>
</dbReference>
<dbReference type="InterPro" id="IPR025110">
    <property type="entry name" value="AMP-bd_C"/>
</dbReference>
<evidence type="ECO:0000313" key="5">
    <source>
        <dbReference type="EMBL" id="CAD2218927.1"/>
    </source>
</evidence>
<keyword evidence="2" id="KW-0175">Coiled coil</keyword>
<evidence type="ECO:0000256" key="2">
    <source>
        <dbReference type="SAM" id="Coils"/>
    </source>
</evidence>
<sequence>MFRSFSPLLAKVPYATLFEHNHVLQTVFRSPADKVALRVEMPGRPEANYTYGQLQRDVVELANTLAARNEAVAATKGEKPLSWVQPPRAKDVRSCYGQGEGTPSCSVLKDTGAYGMSVMCGPGYAFPIALLAGWSLNQLVTPMSVSQHYDDELMYVLEHSGSRSILGETALLKDKFPADYDALYSNKPARDVLAAKKDKTFQVHTVLDMSHFFFESRLKQEQLAEKGEALNVEYVTEEANEEIKTAQDVVDRIEMEREKQRKKEIEHIENVMNESFKAQHEYMNEGAPALDALCYDTDKLDELNPVFRRWHEDPSSRPTKNDDCLMIYTSGTTARPKGAVHTHASVGNMVRVLQDAWEWSADDSILHVLPVHHVHGLVNVLLCALASSARCVFTKFDDPVRIAHRLEKGDMTLFMAVPTIYTKMIAALQRKFSRVERTGFRKACSEKIRLMVSGSAALPIPTLEQFRELSGHTLLERYGMTEIGMALSQVLRPVSDRIPGTVGSPLPTVETYVYTPEDTEGGSDASKAKEKAFDEVGALAIASESLFDRYWRNPEATMKEMRTDAAGRRYFDTGDTVGVAHVAGKPSNYTILGRSSVDIIKSRGYKLSALEIEAALLSRKDLFYEMAVVGVKDEMLGEKVVAIVALQPDAAAKWNVKFEGAQKVCETEALDKELKAVAMEVLAPYKCPARYLIVPEIPRNPTGKVNKKSLKKALGL</sequence>
<feature type="domain" description="AMP-dependent synthetase/ligase" evidence="3">
    <location>
        <begin position="118"/>
        <end position="551"/>
    </location>
</feature>
<dbReference type="InterPro" id="IPR000873">
    <property type="entry name" value="AMP-dep_synth/lig_dom"/>
</dbReference>
<reference evidence="5 6" key="1">
    <citation type="submission" date="2020-08" db="EMBL/GenBank/DDBJ databases">
        <authorList>
            <person name="Newling K."/>
            <person name="Davey J."/>
            <person name="Forrester S."/>
        </authorList>
    </citation>
    <scope>NUCLEOTIDE SEQUENCE [LARGE SCALE GENOMIC DNA]</scope>
    <source>
        <strain evidence="6">Crithidia deanei Carvalho (ATCC PRA-265)</strain>
    </source>
</reference>
<dbReference type="GO" id="GO:0031956">
    <property type="term" value="F:medium-chain fatty acid-CoA ligase activity"/>
    <property type="evidence" value="ECO:0007669"/>
    <property type="project" value="TreeGrafter"/>
</dbReference>
<dbReference type="SUPFAM" id="SSF56801">
    <property type="entry name" value="Acetyl-CoA synthetase-like"/>
    <property type="match status" value="1"/>
</dbReference>
<dbReference type="PANTHER" id="PTHR43201">
    <property type="entry name" value="ACYL-COA SYNTHETASE"/>
    <property type="match status" value="1"/>
</dbReference>
<protein>
    <submittedName>
        <fullName evidence="5">AMP-binding enzyme/AMP-binding enzyme C-terminal domain containing protein, putative</fullName>
    </submittedName>
</protein>
<evidence type="ECO:0000259" key="3">
    <source>
        <dbReference type="Pfam" id="PF00501"/>
    </source>
</evidence>
<dbReference type="Gene3D" id="3.40.50.12780">
    <property type="entry name" value="N-terminal domain of ligase-like"/>
    <property type="match status" value="1"/>
</dbReference>
<dbReference type="Pfam" id="PF00501">
    <property type="entry name" value="AMP-binding"/>
    <property type="match status" value="1"/>
</dbReference>
<dbReference type="InterPro" id="IPR045851">
    <property type="entry name" value="AMP-bd_C_sf"/>
</dbReference>
<dbReference type="AlphaFoldDB" id="A0A7G2CIP3"/>
<proteinExistence type="inferred from homology"/>
<dbReference type="Proteomes" id="UP000515908">
    <property type="component" value="Chromosome 12"/>
</dbReference>
<evidence type="ECO:0000313" key="6">
    <source>
        <dbReference type="Proteomes" id="UP000515908"/>
    </source>
</evidence>
<gene>
    <name evidence="5" type="ORF">ADEAN_000642000</name>
</gene>
<dbReference type="GO" id="GO:0006631">
    <property type="term" value="P:fatty acid metabolic process"/>
    <property type="evidence" value="ECO:0007669"/>
    <property type="project" value="TreeGrafter"/>
</dbReference>
<feature type="domain" description="AMP-binding enzyme C-terminal" evidence="4">
    <location>
        <begin position="611"/>
        <end position="704"/>
    </location>
</feature>
<dbReference type="FunFam" id="3.30.300.30:FF:000082">
    <property type="entry name" value="Putative long-chain-fatty-acid-CoA ligase"/>
    <property type="match status" value="1"/>
</dbReference>
<dbReference type="Gene3D" id="3.30.300.30">
    <property type="match status" value="1"/>
</dbReference>
<evidence type="ECO:0000259" key="4">
    <source>
        <dbReference type="Pfam" id="PF13193"/>
    </source>
</evidence>
<dbReference type="VEuPathDB" id="TriTrypDB:ADEAN_000642000"/>
<feature type="coiled-coil region" evidence="2">
    <location>
        <begin position="236"/>
        <end position="263"/>
    </location>
</feature>
<dbReference type="CDD" id="cd05941">
    <property type="entry name" value="MCS"/>
    <property type="match status" value="1"/>
</dbReference>